<feature type="domain" description="Tyr recombinase" evidence="2">
    <location>
        <begin position="114"/>
        <end position="283"/>
    </location>
</feature>
<dbReference type="PANTHER" id="PTHR30349:SF64">
    <property type="entry name" value="PROPHAGE INTEGRASE INTD-RELATED"/>
    <property type="match status" value="1"/>
</dbReference>
<dbReference type="EMBL" id="WUXD01000011">
    <property type="protein sequence ID" value="MBM4627717.1"/>
    <property type="molecule type" value="Genomic_DNA"/>
</dbReference>
<comment type="caution">
    <text evidence="3">The sequence shown here is derived from an EMBL/GenBank/DDBJ whole genome shotgun (WGS) entry which is preliminary data.</text>
</comment>
<dbReference type="RefSeq" id="WP_080668448.1">
    <property type="nucleotide sequence ID" value="NZ_AP025268.1"/>
</dbReference>
<name>A0AAP2AMQ4_RHOHA</name>
<evidence type="ECO:0000256" key="1">
    <source>
        <dbReference type="ARBA" id="ARBA00023172"/>
    </source>
</evidence>
<sequence length="296" mass="32265">MTALLPPEVAQGVPDTPRLGRGLDDYEVWMRGAGLSDRWIGDSLATLRQLERTAGSPAADVEPVEISRFLGRAHLSANTRSTYFGQLASYYRWTADHGGANPMQKIRRPRVPRSTPRPVSDAGLNRLLAQRMHRRTRAMILLAAFAGLRVHEIAKFRGEDLDLEERVIRVQGKGGHRAVLPAHPVLVDIAASMPTAGWWFPANSTRPGAHIHGRSVSQIIGQAMRRADVPGTPHSLRHWYGTALVRSGTDLRTAQTLLRHASLATTEIYTAVADSGRAEAIGRLGVGIRAVEGPGV</sequence>
<gene>
    <name evidence="3" type="ORF">GS453_12800</name>
</gene>
<evidence type="ECO:0000313" key="3">
    <source>
        <dbReference type="EMBL" id="MBM4627717.1"/>
    </source>
</evidence>
<dbReference type="GO" id="GO:0015074">
    <property type="term" value="P:DNA integration"/>
    <property type="evidence" value="ECO:0007669"/>
    <property type="project" value="InterPro"/>
</dbReference>
<dbReference type="PROSITE" id="PS51898">
    <property type="entry name" value="TYR_RECOMBINASE"/>
    <property type="match status" value="1"/>
</dbReference>
<dbReference type="InterPro" id="IPR002104">
    <property type="entry name" value="Integrase_catalytic"/>
</dbReference>
<dbReference type="GO" id="GO:0006310">
    <property type="term" value="P:DNA recombination"/>
    <property type="evidence" value="ECO:0007669"/>
    <property type="project" value="UniProtKB-KW"/>
</dbReference>
<dbReference type="SUPFAM" id="SSF56349">
    <property type="entry name" value="DNA breaking-rejoining enzymes"/>
    <property type="match status" value="1"/>
</dbReference>
<dbReference type="Gene3D" id="1.10.443.10">
    <property type="entry name" value="Intergrase catalytic core"/>
    <property type="match status" value="1"/>
</dbReference>
<dbReference type="Proteomes" id="UP000738270">
    <property type="component" value="Unassembled WGS sequence"/>
</dbReference>
<evidence type="ECO:0000259" key="2">
    <source>
        <dbReference type="PROSITE" id="PS51898"/>
    </source>
</evidence>
<keyword evidence="1" id="KW-0233">DNA recombination</keyword>
<dbReference type="Pfam" id="PF00589">
    <property type="entry name" value="Phage_integrase"/>
    <property type="match status" value="1"/>
</dbReference>
<evidence type="ECO:0000313" key="4">
    <source>
        <dbReference type="Proteomes" id="UP000738270"/>
    </source>
</evidence>
<dbReference type="InterPro" id="IPR011010">
    <property type="entry name" value="DNA_brk_join_enz"/>
</dbReference>
<dbReference type="PANTHER" id="PTHR30349">
    <property type="entry name" value="PHAGE INTEGRASE-RELATED"/>
    <property type="match status" value="1"/>
</dbReference>
<dbReference type="InterPro" id="IPR013762">
    <property type="entry name" value="Integrase-like_cat_sf"/>
</dbReference>
<protein>
    <submittedName>
        <fullName evidence="3">Tyrosine-type recombinase/integrase</fullName>
    </submittedName>
</protein>
<dbReference type="AlphaFoldDB" id="A0AAP2AMQ4"/>
<proteinExistence type="predicted"/>
<dbReference type="GO" id="GO:0003677">
    <property type="term" value="F:DNA binding"/>
    <property type="evidence" value="ECO:0007669"/>
    <property type="project" value="InterPro"/>
</dbReference>
<reference evidence="3" key="1">
    <citation type="submission" date="2019-11" db="EMBL/GenBank/DDBJ databases">
        <title>Spread of Macrolides and rifampicin resistant Rhodococcus equi in clinical isolates in the USA.</title>
        <authorList>
            <person name="Alvarez-Narvaez S."/>
            <person name="Huber L."/>
            <person name="Cohen N.D."/>
            <person name="Slovis N."/>
            <person name="Greiter M."/>
            <person name="Giguere S."/>
            <person name="Hart K."/>
        </authorList>
    </citation>
    <scope>NUCLEOTIDE SEQUENCE</scope>
    <source>
        <strain evidence="3">Lh_38</strain>
    </source>
</reference>
<accession>A0AAP2AMQ4</accession>
<organism evidence="3 4">
    <name type="scientific">Rhodococcus hoagii</name>
    <name type="common">Corynebacterium equii</name>
    <dbReference type="NCBI Taxonomy" id="43767"/>
    <lineage>
        <taxon>Bacteria</taxon>
        <taxon>Bacillati</taxon>
        <taxon>Actinomycetota</taxon>
        <taxon>Actinomycetes</taxon>
        <taxon>Mycobacteriales</taxon>
        <taxon>Nocardiaceae</taxon>
        <taxon>Prescottella</taxon>
    </lineage>
</organism>
<dbReference type="InterPro" id="IPR050090">
    <property type="entry name" value="Tyrosine_recombinase_XerCD"/>
</dbReference>